<evidence type="ECO:0000259" key="3">
    <source>
        <dbReference type="Pfam" id="PF05065"/>
    </source>
</evidence>
<feature type="region of interest" description="Disordered" evidence="2">
    <location>
        <begin position="52"/>
        <end position="78"/>
    </location>
</feature>
<dbReference type="NCBIfam" id="TIGR01554">
    <property type="entry name" value="major_cap_HK97"/>
    <property type="match status" value="1"/>
</dbReference>
<comment type="caution">
    <text evidence="4">The sequence shown here is derived from an EMBL/GenBank/DDBJ whole genome shotgun (WGS) entry which is preliminary data.</text>
</comment>
<protein>
    <submittedName>
        <fullName evidence="4">Phage major capsid protein</fullName>
    </submittedName>
</protein>
<evidence type="ECO:0000313" key="5">
    <source>
        <dbReference type="Proteomes" id="UP001596109"/>
    </source>
</evidence>
<dbReference type="Gene3D" id="3.30.2320.10">
    <property type="entry name" value="hypothetical protein PF0899 domain"/>
    <property type="match status" value="1"/>
</dbReference>
<sequence length="418" mass="47270">MDEMIKELQKATKALQDTNDKREEEVKKFGESTAETQKKMDDLNEQITKMQDQLNEMATKQNRRHQTEQNGKSDEQIEKEMKQKSAFLKFMRAGGRQDNLDAEEKKAIADVPMHLKALVEDSLGELIVPEDVDREIQMAVHDQVIMRQLARVVPTSSNRMRRTMFNKLTAGYGKLETNVDNYDVKKFESDVIPAREWLFVQNLYALTGVGEDQLMDSEFNLTQIITQMFAEAFAYTEGNAFMNGRGNNYEEPEGLLVDPFVKHFKLTTDAKLLDGLLSLQYAPKDKIARDNGVYIINAETELYTRTQKDDTGNYMWQPPVQAGKPASLFGKPVYKDDSIGKGAAAVYGDIKRAYTILDRNGMTIRRYDQAASAMENDIIPFRAKARNGGGVTRPEAVAVLETEVPNLGGKLELIEVTP</sequence>
<dbReference type="EMBL" id="JBHSNO010000001">
    <property type="protein sequence ID" value="MFC5587562.1"/>
    <property type="molecule type" value="Genomic_DNA"/>
</dbReference>
<reference evidence="5" key="1">
    <citation type="journal article" date="2019" name="Int. J. Syst. Evol. Microbiol.">
        <title>The Global Catalogue of Microorganisms (GCM) 10K type strain sequencing project: providing services to taxonomists for standard genome sequencing and annotation.</title>
        <authorList>
            <consortium name="The Broad Institute Genomics Platform"/>
            <consortium name="The Broad Institute Genome Sequencing Center for Infectious Disease"/>
            <person name="Wu L."/>
            <person name="Ma J."/>
        </authorList>
    </citation>
    <scope>NUCLEOTIDE SEQUENCE [LARGE SCALE GENOMIC DNA]</scope>
    <source>
        <strain evidence="5">CGMCC 4.1434</strain>
    </source>
</reference>
<dbReference type="SUPFAM" id="SSF56563">
    <property type="entry name" value="Major capsid protein gp5"/>
    <property type="match status" value="1"/>
</dbReference>
<evidence type="ECO:0000256" key="1">
    <source>
        <dbReference type="ARBA" id="ARBA00004328"/>
    </source>
</evidence>
<keyword evidence="5" id="KW-1185">Reference proteome</keyword>
<feature type="compositionally biased region" description="Basic and acidic residues" evidence="2">
    <location>
        <begin position="18"/>
        <end position="40"/>
    </location>
</feature>
<organism evidence="4 5">
    <name type="scientific">Sporosarcina soli</name>
    <dbReference type="NCBI Taxonomy" id="334736"/>
    <lineage>
        <taxon>Bacteria</taxon>
        <taxon>Bacillati</taxon>
        <taxon>Bacillota</taxon>
        <taxon>Bacilli</taxon>
        <taxon>Bacillales</taxon>
        <taxon>Caryophanaceae</taxon>
        <taxon>Sporosarcina</taxon>
    </lineage>
</organism>
<evidence type="ECO:0000256" key="2">
    <source>
        <dbReference type="SAM" id="MobiDB-lite"/>
    </source>
</evidence>
<feature type="domain" description="Phage capsid-like C-terminal" evidence="3">
    <location>
        <begin position="124"/>
        <end position="401"/>
    </location>
</feature>
<name>A0ABW0TE06_9BACL</name>
<dbReference type="InterPro" id="IPR054612">
    <property type="entry name" value="Phage_capsid-like_C"/>
</dbReference>
<dbReference type="Proteomes" id="UP001596109">
    <property type="component" value="Unassembled WGS sequence"/>
</dbReference>
<proteinExistence type="predicted"/>
<dbReference type="InterPro" id="IPR024455">
    <property type="entry name" value="Phage_capsid"/>
</dbReference>
<comment type="subcellular location">
    <subcellularLocation>
        <location evidence="1">Virion</location>
    </subcellularLocation>
</comment>
<feature type="compositionally biased region" description="Basic and acidic residues" evidence="2">
    <location>
        <begin position="65"/>
        <end position="78"/>
    </location>
</feature>
<feature type="compositionally biased region" description="Basic and acidic residues" evidence="2">
    <location>
        <begin position="1"/>
        <end position="10"/>
    </location>
</feature>
<dbReference type="RefSeq" id="WP_381429684.1">
    <property type="nucleotide sequence ID" value="NZ_JBHSNO010000001.1"/>
</dbReference>
<feature type="region of interest" description="Disordered" evidence="2">
    <location>
        <begin position="1"/>
        <end position="40"/>
    </location>
</feature>
<evidence type="ECO:0000313" key="4">
    <source>
        <dbReference type="EMBL" id="MFC5587562.1"/>
    </source>
</evidence>
<gene>
    <name evidence="4" type="ORF">ACFPRA_01395</name>
</gene>
<accession>A0ABW0TE06</accession>
<dbReference type="Pfam" id="PF05065">
    <property type="entry name" value="Phage_capsid"/>
    <property type="match status" value="1"/>
</dbReference>